<evidence type="ECO:0000313" key="2">
    <source>
        <dbReference type="EMBL" id="MFD2682298.1"/>
    </source>
</evidence>
<gene>
    <name evidence="2" type="ORF">ACFSUL_16275</name>
</gene>
<dbReference type="EMBL" id="JBHUMF010000031">
    <property type="protein sequence ID" value="MFD2682298.1"/>
    <property type="molecule type" value="Genomic_DNA"/>
</dbReference>
<reference evidence="3" key="1">
    <citation type="journal article" date="2019" name="Int. J. Syst. Evol. Microbiol.">
        <title>The Global Catalogue of Microorganisms (GCM) 10K type strain sequencing project: providing services to taxonomists for standard genome sequencing and annotation.</title>
        <authorList>
            <consortium name="The Broad Institute Genomics Platform"/>
            <consortium name="The Broad Institute Genome Sequencing Center for Infectious Disease"/>
            <person name="Wu L."/>
            <person name="Ma J."/>
        </authorList>
    </citation>
    <scope>NUCLEOTIDE SEQUENCE [LARGE SCALE GENOMIC DNA]</scope>
    <source>
        <strain evidence="3">KCTC 3913</strain>
    </source>
</reference>
<proteinExistence type="predicted"/>
<keyword evidence="2" id="KW-0418">Kinase</keyword>
<feature type="domain" description="Protein kinase" evidence="1">
    <location>
        <begin position="23"/>
        <end position="202"/>
    </location>
</feature>
<comment type="caution">
    <text evidence="2">The sequence shown here is derived from an EMBL/GenBank/DDBJ whole genome shotgun (WGS) entry which is preliminary data.</text>
</comment>
<keyword evidence="2" id="KW-0808">Transferase</keyword>
<evidence type="ECO:0000259" key="1">
    <source>
        <dbReference type="PROSITE" id="PS50011"/>
    </source>
</evidence>
<dbReference type="RefSeq" id="WP_377936993.1">
    <property type="nucleotide sequence ID" value="NZ_JBHUMF010000031.1"/>
</dbReference>
<dbReference type="InterPro" id="IPR000719">
    <property type="entry name" value="Prot_kinase_dom"/>
</dbReference>
<protein>
    <submittedName>
        <fullName evidence="2">Protein kinase family protein</fullName>
    </submittedName>
</protein>
<evidence type="ECO:0000313" key="3">
    <source>
        <dbReference type="Proteomes" id="UP001597506"/>
    </source>
</evidence>
<dbReference type="GO" id="GO:0016301">
    <property type="term" value="F:kinase activity"/>
    <property type="evidence" value="ECO:0007669"/>
    <property type="project" value="UniProtKB-KW"/>
</dbReference>
<dbReference type="Proteomes" id="UP001597506">
    <property type="component" value="Unassembled WGS sequence"/>
</dbReference>
<dbReference type="PROSITE" id="PS50011">
    <property type="entry name" value="PROTEIN_KINASE_DOM"/>
    <property type="match status" value="1"/>
</dbReference>
<organism evidence="2 3">
    <name type="scientific">Bacillus seohaeanensis</name>
    <dbReference type="NCBI Taxonomy" id="284580"/>
    <lineage>
        <taxon>Bacteria</taxon>
        <taxon>Bacillati</taxon>
        <taxon>Bacillota</taxon>
        <taxon>Bacilli</taxon>
        <taxon>Bacillales</taxon>
        <taxon>Bacillaceae</taxon>
        <taxon>Bacillus</taxon>
    </lineage>
</organism>
<dbReference type="Gene3D" id="1.10.510.10">
    <property type="entry name" value="Transferase(Phosphotransferase) domain 1"/>
    <property type="match status" value="1"/>
</dbReference>
<dbReference type="InterPro" id="IPR011009">
    <property type="entry name" value="Kinase-like_dom_sf"/>
</dbReference>
<name>A0ABW5RUF0_9BACI</name>
<accession>A0ABW5RUF0</accession>
<sequence>MKTVNELVKSVKFTSKNEIESFSPELQLIGIGRSAAVFQPRNTNLALKVFYPLQLPTADIEAEIYKVLGDNPYFPKLHENGPGYILIDLLEGRTFYECLESGVEISTYHIEEVERALTFARSKGLNPSDIHLRNIIITVDGLIKLIDVARFRQTKQCKQWDDLKKAHEKVYSKKWFPKKIPSAIINGVAYLYKKQLLPTNIL</sequence>
<keyword evidence="3" id="KW-1185">Reference proteome</keyword>
<dbReference type="SUPFAM" id="SSF56112">
    <property type="entry name" value="Protein kinase-like (PK-like)"/>
    <property type="match status" value="1"/>
</dbReference>